<reference evidence="1" key="1">
    <citation type="submission" date="2017-07" db="EMBL/GenBank/DDBJ databases">
        <title>Taro Niue Genome Assembly and Annotation.</title>
        <authorList>
            <person name="Atibalentja N."/>
            <person name="Keating K."/>
            <person name="Fields C.J."/>
        </authorList>
    </citation>
    <scope>NUCLEOTIDE SEQUENCE</scope>
    <source>
        <strain evidence="1">Niue_2</strain>
        <tissue evidence="1">Leaf</tissue>
    </source>
</reference>
<name>A0A843TFK8_COLES</name>
<dbReference type="AlphaFoldDB" id="A0A843TFK8"/>
<accession>A0A843TFK8</accession>
<evidence type="ECO:0000313" key="1">
    <source>
        <dbReference type="EMBL" id="MQL68293.1"/>
    </source>
</evidence>
<evidence type="ECO:0000313" key="2">
    <source>
        <dbReference type="Proteomes" id="UP000652761"/>
    </source>
</evidence>
<organism evidence="1 2">
    <name type="scientific">Colocasia esculenta</name>
    <name type="common">Wild taro</name>
    <name type="synonym">Arum esculentum</name>
    <dbReference type="NCBI Taxonomy" id="4460"/>
    <lineage>
        <taxon>Eukaryota</taxon>
        <taxon>Viridiplantae</taxon>
        <taxon>Streptophyta</taxon>
        <taxon>Embryophyta</taxon>
        <taxon>Tracheophyta</taxon>
        <taxon>Spermatophyta</taxon>
        <taxon>Magnoliopsida</taxon>
        <taxon>Liliopsida</taxon>
        <taxon>Araceae</taxon>
        <taxon>Aroideae</taxon>
        <taxon>Colocasieae</taxon>
        <taxon>Colocasia</taxon>
    </lineage>
</organism>
<proteinExistence type="predicted"/>
<gene>
    <name evidence="1" type="ORF">Taro_000577</name>
</gene>
<comment type="caution">
    <text evidence="1">The sequence shown here is derived from an EMBL/GenBank/DDBJ whole genome shotgun (WGS) entry which is preliminary data.</text>
</comment>
<protein>
    <submittedName>
        <fullName evidence="1">Uncharacterized protein</fullName>
    </submittedName>
</protein>
<dbReference type="EMBL" id="NMUH01000011">
    <property type="protein sequence ID" value="MQL68293.1"/>
    <property type="molecule type" value="Genomic_DNA"/>
</dbReference>
<dbReference type="Proteomes" id="UP000652761">
    <property type="component" value="Unassembled WGS sequence"/>
</dbReference>
<keyword evidence="2" id="KW-1185">Reference proteome</keyword>
<sequence length="114" mass="12195">MIQCRPAIPDSKTGLLGEASSVDLPAFGVDLRLKPIALAAVRKQKNNHTKDTGDLSWFGPSHMEVLRPVPKQPLGISLTKGTVPLKDTTTPSTPADLLLFPGQEGSPLLLQKSM</sequence>